<dbReference type="AlphaFoldDB" id="W1PXA0"/>
<proteinExistence type="predicted"/>
<dbReference type="EMBL" id="KI392598">
    <property type="protein sequence ID" value="ERN12843.1"/>
    <property type="molecule type" value="Genomic_DNA"/>
</dbReference>
<protein>
    <submittedName>
        <fullName evidence="1">Uncharacterized protein</fullName>
    </submittedName>
</protein>
<dbReference type="HOGENOM" id="CLU_2561377_0_0_1"/>
<dbReference type="Gramene" id="ERN12843">
    <property type="protein sequence ID" value="ERN12843"/>
    <property type="gene ID" value="AMTR_s00172p00028840"/>
</dbReference>
<gene>
    <name evidence="1" type="ORF">AMTR_s00172p00028840</name>
</gene>
<reference evidence="2" key="1">
    <citation type="journal article" date="2013" name="Science">
        <title>The Amborella genome and the evolution of flowering plants.</title>
        <authorList>
            <consortium name="Amborella Genome Project"/>
        </authorList>
    </citation>
    <scope>NUCLEOTIDE SEQUENCE [LARGE SCALE GENOMIC DNA]</scope>
</reference>
<accession>W1PXA0</accession>
<dbReference type="STRING" id="13333.W1PXA0"/>
<dbReference type="Proteomes" id="UP000017836">
    <property type="component" value="Unassembled WGS sequence"/>
</dbReference>
<organism evidence="1 2">
    <name type="scientific">Amborella trichopoda</name>
    <dbReference type="NCBI Taxonomy" id="13333"/>
    <lineage>
        <taxon>Eukaryota</taxon>
        <taxon>Viridiplantae</taxon>
        <taxon>Streptophyta</taxon>
        <taxon>Embryophyta</taxon>
        <taxon>Tracheophyta</taxon>
        <taxon>Spermatophyta</taxon>
        <taxon>Magnoliopsida</taxon>
        <taxon>Amborellales</taxon>
        <taxon>Amborellaceae</taxon>
        <taxon>Amborella</taxon>
    </lineage>
</organism>
<evidence type="ECO:0000313" key="2">
    <source>
        <dbReference type="Proteomes" id="UP000017836"/>
    </source>
</evidence>
<keyword evidence="2" id="KW-1185">Reference proteome</keyword>
<name>W1PXA0_AMBTC</name>
<evidence type="ECO:0000313" key="1">
    <source>
        <dbReference type="EMBL" id="ERN12843.1"/>
    </source>
</evidence>
<sequence length="82" mass="8804">MVASVGNELCQCASKAVVEEWFDVAKPSLTLRHCSYTAFTEVGTVENQVANGCVTSGNLPNSSGQILKKAKKPCLMSLRSIR</sequence>